<dbReference type="RefSeq" id="WP_260591782.1">
    <property type="nucleotide sequence ID" value="NZ_CP104003.1"/>
</dbReference>
<name>A0A9E7U980_9EURY</name>
<proteinExistence type="predicted"/>
<gene>
    <name evidence="1" type="ORF">N0B31_11555</name>
</gene>
<sequence length="42" mass="4341">MTVVAAFTAPSSASAFGSLGDVRVELERFVPLKEVASRISGS</sequence>
<dbReference type="KEGG" id="ssai:N0B31_11555"/>
<dbReference type="EMBL" id="CP104003">
    <property type="protein sequence ID" value="UWM52787.1"/>
    <property type="molecule type" value="Genomic_DNA"/>
</dbReference>
<reference evidence="1" key="1">
    <citation type="submission" date="2022-09" db="EMBL/GenBank/DDBJ databases">
        <title>Diverse halophilic archaea isolated from saline environments.</title>
        <authorList>
            <person name="Cui H.-L."/>
        </authorList>
    </citation>
    <scope>NUCLEOTIDE SEQUENCE</scope>
    <source>
        <strain evidence="1">ZS-35-S2</strain>
    </source>
</reference>
<organism evidence="1 2">
    <name type="scientific">Salinirubellus salinus</name>
    <dbReference type="NCBI Taxonomy" id="1364945"/>
    <lineage>
        <taxon>Archaea</taxon>
        <taxon>Methanobacteriati</taxon>
        <taxon>Methanobacteriota</taxon>
        <taxon>Stenosarchaea group</taxon>
        <taxon>Halobacteria</taxon>
        <taxon>Halobacteriales</taxon>
        <taxon>Natronomonadaceae</taxon>
        <taxon>Salinirubellus</taxon>
    </lineage>
</organism>
<evidence type="ECO:0000313" key="2">
    <source>
        <dbReference type="Proteomes" id="UP001057580"/>
    </source>
</evidence>
<keyword evidence="2" id="KW-1185">Reference proteome</keyword>
<accession>A0A9E7U980</accession>
<evidence type="ECO:0000313" key="1">
    <source>
        <dbReference type="EMBL" id="UWM52787.1"/>
    </source>
</evidence>
<dbReference type="Proteomes" id="UP001057580">
    <property type="component" value="Chromosome"/>
</dbReference>
<dbReference type="GeneID" id="74943067"/>
<protein>
    <submittedName>
        <fullName evidence="1">Uncharacterized protein</fullName>
    </submittedName>
</protein>
<dbReference type="AlphaFoldDB" id="A0A9E7U980"/>